<accession>A0A6N7W834</accession>
<evidence type="ECO:0000313" key="9">
    <source>
        <dbReference type="EMBL" id="MSS85405.1"/>
    </source>
</evidence>
<dbReference type="CDD" id="cd16015">
    <property type="entry name" value="LTA_synthase"/>
    <property type="match status" value="1"/>
</dbReference>
<protein>
    <submittedName>
        <fullName evidence="9">Sulfatase-like hydrolase/transferase</fullName>
    </submittedName>
</protein>
<evidence type="ECO:0000256" key="4">
    <source>
        <dbReference type="ARBA" id="ARBA00022692"/>
    </source>
</evidence>
<dbReference type="InterPro" id="IPR050448">
    <property type="entry name" value="OpgB/LTA_synthase_biosynth"/>
</dbReference>
<dbReference type="PANTHER" id="PTHR47371">
    <property type="entry name" value="LIPOTEICHOIC ACID SYNTHASE"/>
    <property type="match status" value="1"/>
</dbReference>
<dbReference type="PANTHER" id="PTHR47371:SF3">
    <property type="entry name" value="PHOSPHOGLYCEROL TRANSFERASE I"/>
    <property type="match status" value="1"/>
</dbReference>
<gene>
    <name evidence="9" type="ORF">FYJ24_11755</name>
</gene>
<evidence type="ECO:0000256" key="5">
    <source>
        <dbReference type="ARBA" id="ARBA00022989"/>
    </source>
</evidence>
<evidence type="ECO:0000256" key="3">
    <source>
        <dbReference type="ARBA" id="ARBA00022475"/>
    </source>
</evidence>
<dbReference type="GO" id="GO:0005886">
    <property type="term" value="C:plasma membrane"/>
    <property type="evidence" value="ECO:0007669"/>
    <property type="project" value="UniProtKB-SubCell"/>
</dbReference>
<dbReference type="InterPro" id="IPR017850">
    <property type="entry name" value="Alkaline_phosphatase_core_sf"/>
</dbReference>
<comment type="caution">
    <text evidence="9">The sequence shown here is derived from an EMBL/GenBank/DDBJ whole genome shotgun (WGS) entry which is preliminary data.</text>
</comment>
<name>A0A6N7W834_9ACTO</name>
<feature type="transmembrane region" description="Helical" evidence="7">
    <location>
        <begin position="113"/>
        <end position="132"/>
    </location>
</feature>
<proteinExistence type="predicted"/>
<dbReference type="GO" id="GO:0016787">
    <property type="term" value="F:hydrolase activity"/>
    <property type="evidence" value="ECO:0007669"/>
    <property type="project" value="UniProtKB-KW"/>
</dbReference>
<organism evidence="9 10">
    <name type="scientific">Scrofimicrobium canadense</name>
    <dbReference type="NCBI Taxonomy" id="2652290"/>
    <lineage>
        <taxon>Bacteria</taxon>
        <taxon>Bacillati</taxon>
        <taxon>Actinomycetota</taxon>
        <taxon>Actinomycetes</taxon>
        <taxon>Actinomycetales</taxon>
        <taxon>Actinomycetaceae</taxon>
        <taxon>Scrofimicrobium</taxon>
    </lineage>
</organism>
<feature type="transmembrane region" description="Helical" evidence="7">
    <location>
        <begin position="82"/>
        <end position="101"/>
    </location>
</feature>
<feature type="domain" description="Sulfatase N-terminal" evidence="8">
    <location>
        <begin position="254"/>
        <end position="456"/>
    </location>
</feature>
<keyword evidence="6 7" id="KW-0472">Membrane</keyword>
<dbReference type="Proteomes" id="UP000470875">
    <property type="component" value="Unassembled WGS sequence"/>
</dbReference>
<evidence type="ECO:0000259" key="8">
    <source>
        <dbReference type="Pfam" id="PF00884"/>
    </source>
</evidence>
<dbReference type="AlphaFoldDB" id="A0A6N7W834"/>
<dbReference type="Pfam" id="PF00884">
    <property type="entry name" value="Sulfatase"/>
    <property type="match status" value="1"/>
</dbReference>
<reference evidence="9 10" key="1">
    <citation type="submission" date="2019-08" db="EMBL/GenBank/DDBJ databases">
        <title>In-depth cultivation of the pig gut microbiome towards novel bacterial diversity and tailored functional studies.</title>
        <authorList>
            <person name="Wylensek D."/>
            <person name="Hitch T.C.A."/>
            <person name="Clavel T."/>
        </authorList>
    </citation>
    <scope>NUCLEOTIDE SEQUENCE [LARGE SCALE GENOMIC DNA]</scope>
    <source>
        <strain evidence="9 10">WB03_NA08</strain>
    </source>
</reference>
<dbReference type="InterPro" id="IPR000917">
    <property type="entry name" value="Sulfatase_N"/>
</dbReference>
<evidence type="ECO:0000256" key="6">
    <source>
        <dbReference type="ARBA" id="ARBA00023136"/>
    </source>
</evidence>
<keyword evidence="9" id="KW-0378">Hydrolase</keyword>
<evidence type="ECO:0000256" key="1">
    <source>
        <dbReference type="ARBA" id="ARBA00004651"/>
    </source>
</evidence>
<dbReference type="EMBL" id="VULO01000017">
    <property type="protein sequence ID" value="MSS85405.1"/>
    <property type="molecule type" value="Genomic_DNA"/>
</dbReference>
<keyword evidence="9" id="KW-0808">Transferase</keyword>
<dbReference type="Gene3D" id="3.40.720.10">
    <property type="entry name" value="Alkaline Phosphatase, subunit A"/>
    <property type="match status" value="1"/>
</dbReference>
<dbReference type="SUPFAM" id="SSF53649">
    <property type="entry name" value="Alkaline phosphatase-like"/>
    <property type="match status" value="1"/>
</dbReference>
<keyword evidence="5 7" id="KW-1133">Transmembrane helix</keyword>
<sequence length="520" mass="55966">MISEGRSKPHKHSFRGVARVFGYSIIILAVAVGAVMIGSAFQVIHQFGAISFPQMLMNLPGFGGGEAEVAPGLVEEFITRGVIIPLIVVAILCLVAGFSLVRGAKRGAKRGPIMTVAALTAVVSLGAGYLTLDRSIGFSAFFFGDPQAESLADYYAEPKLDQPIPGDKNLILIYLESMDDAFGDETLVGTNALESLQDATDGWGQIGRYTQNPALGGWTMAGIVATQCGIPIRPPEGVALSNDESDDLPEFLPGAKCLGDYLDEAGYRQVFLSGADQAFAGKGSFLRTHGFDEVKDRNYWREQGETEFSAWGLSDRRLFARAREEALALRASGEPFVLSMLTVDNHAPVYEAEYCPRTGIDPFLDAVGCQSDLAADYIKFLNENGFMNDSVVVVIGDHQVLPSYDVAQYREQLPDNQADIVPVFNRFWSPQGSVAFARDSAHQIDMFPTFLELLGAEIADGRGGVGVSLFVPDGDARTIGTVLPMSDAQLAELLGSPSPGFYERMWGLEEKAAASVDGDS</sequence>
<feature type="transmembrane region" description="Helical" evidence="7">
    <location>
        <begin position="20"/>
        <end position="44"/>
    </location>
</feature>
<comment type="subcellular location">
    <subcellularLocation>
        <location evidence="1">Cell membrane</location>
        <topology evidence="1">Multi-pass membrane protein</topology>
    </subcellularLocation>
</comment>
<comment type="pathway">
    <text evidence="2">Cell wall biogenesis; lipoteichoic acid biosynthesis.</text>
</comment>
<keyword evidence="4 7" id="KW-0812">Transmembrane</keyword>
<keyword evidence="10" id="KW-1185">Reference proteome</keyword>
<evidence type="ECO:0000313" key="10">
    <source>
        <dbReference type="Proteomes" id="UP000470875"/>
    </source>
</evidence>
<evidence type="ECO:0000256" key="7">
    <source>
        <dbReference type="SAM" id="Phobius"/>
    </source>
</evidence>
<keyword evidence="3" id="KW-1003">Cell membrane</keyword>
<dbReference type="RefSeq" id="WP_154546651.1">
    <property type="nucleotide sequence ID" value="NZ_VULO01000017.1"/>
</dbReference>
<dbReference type="GO" id="GO:0016740">
    <property type="term" value="F:transferase activity"/>
    <property type="evidence" value="ECO:0007669"/>
    <property type="project" value="UniProtKB-KW"/>
</dbReference>
<evidence type="ECO:0000256" key="2">
    <source>
        <dbReference type="ARBA" id="ARBA00004936"/>
    </source>
</evidence>